<dbReference type="GO" id="GO:0015074">
    <property type="term" value="P:DNA integration"/>
    <property type="evidence" value="ECO:0007669"/>
    <property type="project" value="InterPro"/>
</dbReference>
<protein>
    <submittedName>
        <fullName evidence="3">Copia protein</fullName>
    </submittedName>
</protein>
<dbReference type="Pfam" id="PF07727">
    <property type="entry name" value="RVT_2"/>
    <property type="match status" value="1"/>
</dbReference>
<dbReference type="OrthoDB" id="6127576at2759"/>
<keyword evidence="4" id="KW-1185">Reference proteome</keyword>
<dbReference type="InterPro" id="IPR012337">
    <property type="entry name" value="RNaseH-like_sf"/>
</dbReference>
<dbReference type="GO" id="GO:0003676">
    <property type="term" value="F:nucleic acid binding"/>
    <property type="evidence" value="ECO:0007669"/>
    <property type="project" value="InterPro"/>
</dbReference>
<accession>A0A1Q9CQF6</accession>
<feature type="domain" description="Integrase catalytic" evidence="2">
    <location>
        <begin position="680"/>
        <end position="853"/>
    </location>
</feature>
<dbReference type="EMBL" id="LSRX01000992">
    <property type="protein sequence ID" value="OLP85156.1"/>
    <property type="molecule type" value="Genomic_DNA"/>
</dbReference>
<organism evidence="3 4">
    <name type="scientific">Symbiodinium microadriaticum</name>
    <name type="common">Dinoflagellate</name>
    <name type="synonym">Zooxanthella microadriatica</name>
    <dbReference type="NCBI Taxonomy" id="2951"/>
    <lineage>
        <taxon>Eukaryota</taxon>
        <taxon>Sar</taxon>
        <taxon>Alveolata</taxon>
        <taxon>Dinophyceae</taxon>
        <taxon>Suessiales</taxon>
        <taxon>Symbiodiniaceae</taxon>
        <taxon>Symbiodinium</taxon>
    </lineage>
</organism>
<dbReference type="PROSITE" id="PS50994">
    <property type="entry name" value="INTEGRASE"/>
    <property type="match status" value="1"/>
</dbReference>
<evidence type="ECO:0000313" key="4">
    <source>
        <dbReference type="Proteomes" id="UP000186817"/>
    </source>
</evidence>
<sequence length="1775" mass="198350">MGAQSPETAWSPRAATRELARQARLGTPAQVAQLLASLRCGRLQANAYHYNALLSAHEKLSSWSIVLDLADAMEQEKDVGNDQAIENHEDANRVRTNDTGGNLIYHGPQDVVADEATANHEDPSRDHLNDFNKDQIYHDSQAIDNSEGDSEFRSDEEHCVMFAEPVEALIKDRLLAQDFSKETLTLILNHVFGTHGERLPRRGAMPRKTAFGSDDGGDRRISLGYYTYGGLRGICNNTPGYASLSIYLKYYILHRDPGAKWTSLAISLDNEAKIHGDYHNLRGTYNYLTCAGDFTSGGGLWRERSKGEHIEEELVSWRQDEKGTKCAGTVLPTLGEVAKFSGERRHATEPWEGGHRWSITCFTTRSYIESTKEEKRRLRQWGYPVPDLRYLTPDRKVLRMPGATDESGPSKRFFPKYSQRKSLWKSAMRASAFLTWSLTSLSTAQAMLTSSGDNGVSLLEIGSLSQTLEAANINGVSIAEPISWRDLLEPGGMEQTIKAVREFEPNVVWISADEFYIPPKAPRDRWEQVCSAINACVQEQVSSDRSLVVETRNLPPPVRDELHGQLSELGNVTEHSFDEVQFLKVRSRRPTDVYVSEGGELVDQATPERTGAAGISFEKGVKSDVAATLRRLHQNLGHPAVPDLVRHLRLAGASTEVFKAAKSLSCETCRRCHGPRSPKPASEPKLVEFGEVVGVDMMFAYDIEKKKHKLLSIVDYASSYHVVVKVPNHTGSTLEKEFLKHWVQIFGAPKTITLDLETGIQDAFSRLSDWFQIDLQTSAGQAHWQAGFCERHGKWWKEIFARLVEDQTVNADDIETAIGATSAAKNNLRRKCGWAPCQIVFGKTPRDEDDIYDREIDEGNFFPQTSDDAQRRRESIRSAAKAAFLRVRAEDKIRRGSLQRSRVRPRDLPSGEMALFWRKDKNNKKGAWRGPGVVIGRQQENYWIARGGRCFLCAPEHVRGASPEELGGLFALRATREDLQRLIERGHDDEDAFIEEEPGDYDIDDYAPTEDEDAAMEEELEFTNGDLDPAPPNLRRPPGELGDDSLGPRPVRRRHRRKEPQEAMMMKRATTQRGREKQLEKELPWRLIPLEMQAEFRAAERKQWQEHLTLKALRPLSVTDSERVLREEGDRIIGCRFAYRDNNLARRRTNPDAEWRPKARLVVAGHLDPDVKSGALRTDSPTVSRTAVMCILQVTAARLHEGWSVAAGDVTAAFLNGDALERKLYLRQPKHGLPDLHPSQLIVIEKGVFGLIDSPRKWWKKFRNDIQDQVIDLGTGENAKFFNSALDPCVFQLMKVDTNGEVLEGSAPLCYAAVHVDDILLAGPRRLSRSVQQQLSSCFPVEEWENDTFDFIGSHIEVREHEIRISQSGYVESRLFEVAVDPKEDGEQRASPEQIADNCSLIGALSWLASQTRPDLACGVSMAQQLQASPTINDVRFTNSLAKQAILHGEEGIILKEINLDNLLVTVYHDAGWSNAPESREDPIYFLDTSDEEKGKITEGPWATKMRKAKRKNSSVASQLGLLVVMTETGAAQGLSCPSSVVEWKSHACDRVCRSTFGAETMGCIEGVELAQYVRAMMSALLTGVLSRRSGEEIPFIAMTDCRSLYDHFHKDGLPRTPTDRRLAIDIACLRQAVKEEVKTREDKRNLSDYNIQKESTCLFALSDYNSPDGGFLCCCLGMLGDVTSRRGEDYGVLDLALVVQQGPEMWSSSLRLGYVVVVALHGLLSGLAAAGGRCDGFGESACGDRVCAAVHGFYDAMVVPECFCFTSLGVQGSV</sequence>
<dbReference type="Gene3D" id="3.30.420.10">
    <property type="entry name" value="Ribonuclease H-like superfamily/Ribonuclease H"/>
    <property type="match status" value="1"/>
</dbReference>
<evidence type="ECO:0000259" key="2">
    <source>
        <dbReference type="PROSITE" id="PS50994"/>
    </source>
</evidence>
<evidence type="ECO:0000256" key="1">
    <source>
        <dbReference type="SAM" id="MobiDB-lite"/>
    </source>
</evidence>
<name>A0A1Q9CQF6_SYMMI</name>
<dbReference type="Proteomes" id="UP000186817">
    <property type="component" value="Unassembled WGS sequence"/>
</dbReference>
<proteinExistence type="predicted"/>
<comment type="caution">
    <text evidence="3">The sequence shown here is derived from an EMBL/GenBank/DDBJ whole genome shotgun (WGS) entry which is preliminary data.</text>
</comment>
<dbReference type="InterPro" id="IPR001584">
    <property type="entry name" value="Integrase_cat-core"/>
</dbReference>
<dbReference type="InterPro" id="IPR013103">
    <property type="entry name" value="RVT_2"/>
</dbReference>
<dbReference type="InterPro" id="IPR050951">
    <property type="entry name" value="Retrovirus_Pol_polyprotein"/>
</dbReference>
<dbReference type="InterPro" id="IPR036397">
    <property type="entry name" value="RNaseH_sf"/>
</dbReference>
<evidence type="ECO:0000313" key="3">
    <source>
        <dbReference type="EMBL" id="OLP85156.1"/>
    </source>
</evidence>
<dbReference type="PANTHER" id="PTHR37984:SF9">
    <property type="entry name" value="INTEGRASE CATALYTIC DOMAIN-CONTAINING PROTEIN"/>
    <property type="match status" value="1"/>
</dbReference>
<feature type="region of interest" description="Disordered" evidence="1">
    <location>
        <begin position="1023"/>
        <end position="1078"/>
    </location>
</feature>
<reference evidence="3 4" key="1">
    <citation type="submission" date="2016-02" db="EMBL/GenBank/DDBJ databases">
        <title>Genome analysis of coral dinoflagellate symbionts highlights evolutionary adaptations to a symbiotic lifestyle.</title>
        <authorList>
            <person name="Aranda M."/>
            <person name="Li Y."/>
            <person name="Liew Y.J."/>
            <person name="Baumgarten S."/>
            <person name="Simakov O."/>
            <person name="Wilson M."/>
            <person name="Piel J."/>
            <person name="Ashoor H."/>
            <person name="Bougouffa S."/>
            <person name="Bajic V.B."/>
            <person name="Ryu T."/>
            <person name="Ravasi T."/>
            <person name="Bayer T."/>
            <person name="Micklem G."/>
            <person name="Kim H."/>
            <person name="Bhak J."/>
            <person name="Lajeunesse T.C."/>
            <person name="Voolstra C.R."/>
        </authorList>
    </citation>
    <scope>NUCLEOTIDE SEQUENCE [LARGE SCALE GENOMIC DNA]</scope>
    <source>
        <strain evidence="3 4">CCMP2467</strain>
    </source>
</reference>
<dbReference type="PANTHER" id="PTHR37984">
    <property type="entry name" value="PROTEIN CBG26694"/>
    <property type="match status" value="1"/>
</dbReference>
<dbReference type="SUPFAM" id="SSF53098">
    <property type="entry name" value="Ribonuclease H-like"/>
    <property type="match status" value="1"/>
</dbReference>
<gene>
    <name evidence="3" type="primary">GIP</name>
    <name evidence="3" type="ORF">AK812_SmicGene33882</name>
</gene>